<dbReference type="AlphaFoldDB" id="A0A2A6C5Q0"/>
<organism evidence="1 2">
    <name type="scientific">Pristionchus pacificus</name>
    <name type="common">Parasitic nematode worm</name>
    <dbReference type="NCBI Taxonomy" id="54126"/>
    <lineage>
        <taxon>Eukaryota</taxon>
        <taxon>Metazoa</taxon>
        <taxon>Ecdysozoa</taxon>
        <taxon>Nematoda</taxon>
        <taxon>Chromadorea</taxon>
        <taxon>Rhabditida</taxon>
        <taxon>Rhabditina</taxon>
        <taxon>Diplogasteromorpha</taxon>
        <taxon>Diplogasteroidea</taxon>
        <taxon>Neodiplogasteridae</taxon>
        <taxon>Pristionchus</taxon>
    </lineage>
</organism>
<dbReference type="Proteomes" id="UP000005239">
    <property type="component" value="Unassembled WGS sequence"/>
</dbReference>
<keyword evidence="2" id="KW-1185">Reference proteome</keyword>
<accession>A0A2A6C5Q0</accession>
<evidence type="ECO:0000313" key="1">
    <source>
        <dbReference type="EnsemblMetazoa" id="PPA09936.1"/>
    </source>
</evidence>
<reference evidence="2" key="1">
    <citation type="journal article" date="2008" name="Nat. Genet.">
        <title>The Pristionchus pacificus genome provides a unique perspective on nematode lifestyle and parasitism.</title>
        <authorList>
            <person name="Dieterich C."/>
            <person name="Clifton S.W."/>
            <person name="Schuster L.N."/>
            <person name="Chinwalla A."/>
            <person name="Delehaunty K."/>
            <person name="Dinkelacker I."/>
            <person name="Fulton L."/>
            <person name="Fulton R."/>
            <person name="Godfrey J."/>
            <person name="Minx P."/>
            <person name="Mitreva M."/>
            <person name="Roeseler W."/>
            <person name="Tian H."/>
            <person name="Witte H."/>
            <person name="Yang S.P."/>
            <person name="Wilson R.K."/>
            <person name="Sommer R.J."/>
        </authorList>
    </citation>
    <scope>NUCLEOTIDE SEQUENCE [LARGE SCALE GENOMIC DNA]</scope>
    <source>
        <strain evidence="2">PS312</strain>
    </source>
</reference>
<gene>
    <name evidence="1" type="primary">WBGene00099490</name>
</gene>
<reference evidence="1" key="2">
    <citation type="submission" date="2022-06" db="UniProtKB">
        <authorList>
            <consortium name="EnsemblMetazoa"/>
        </authorList>
    </citation>
    <scope>IDENTIFICATION</scope>
    <source>
        <strain evidence="1">PS312</strain>
    </source>
</reference>
<protein>
    <submittedName>
        <fullName evidence="1">Uncharacterized protein</fullName>
    </submittedName>
</protein>
<accession>A0A8R1YAI9</accession>
<dbReference type="EnsemblMetazoa" id="PPA09936.1">
    <property type="protein sequence ID" value="PPA09936.1"/>
    <property type="gene ID" value="WBGene00099490"/>
</dbReference>
<evidence type="ECO:0000313" key="2">
    <source>
        <dbReference type="Proteomes" id="UP000005239"/>
    </source>
</evidence>
<name>A0A2A6C5Q0_PRIPA</name>
<sequence length="89" mass="10018">MQSPVLVALLSLLALLCLVHAAPVQPERNEREPQLRQLMDSNGYEGYEWAPSVFHKRGAAFYPARGKKSAAPVSDMDRLADQYFDLPQF</sequence>
<proteinExistence type="predicted"/>